<proteinExistence type="predicted"/>
<evidence type="ECO:0000313" key="2">
    <source>
        <dbReference type="Proteomes" id="UP000251634"/>
    </source>
</evidence>
<dbReference type="EMBL" id="PRKZ01000008">
    <property type="protein sequence ID" value="RAW48624.1"/>
    <property type="molecule type" value="Genomic_DNA"/>
</dbReference>
<dbReference type="Proteomes" id="UP000251634">
    <property type="component" value="Unassembled WGS sequence"/>
</dbReference>
<dbReference type="RefSeq" id="WP_112116077.1">
    <property type="nucleotide sequence ID" value="NZ_PRKZ01000008.1"/>
</dbReference>
<dbReference type="AlphaFoldDB" id="A0A329TGR4"/>
<accession>A0A329TGR4</accession>
<reference evidence="1 2" key="1">
    <citation type="submission" date="2018-02" db="EMBL/GenBank/DDBJ databases">
        <title>Complete genome sequencing of Faecalibacterium prausnitzii strains isolated from the human gut.</title>
        <authorList>
            <person name="Fitzgerald B.C."/>
            <person name="Shkoporov A.N."/>
            <person name="Ross P.R."/>
            <person name="Hill C."/>
        </authorList>
    </citation>
    <scope>NUCLEOTIDE SEQUENCE [LARGE SCALE GENOMIC DNA]</scope>
    <source>
        <strain evidence="1 2">APC942/8-14-2</strain>
    </source>
</reference>
<name>A0A329TGR4_9FIRM</name>
<protein>
    <submittedName>
        <fullName evidence="1">Uncharacterized protein</fullName>
    </submittedName>
</protein>
<gene>
    <name evidence="1" type="ORF">C4N25_10925</name>
</gene>
<comment type="caution">
    <text evidence="1">The sequence shown here is derived from an EMBL/GenBank/DDBJ whole genome shotgun (WGS) entry which is preliminary data.</text>
</comment>
<sequence>MKHELRRRCVRWLEKHWKRHEPEEHHLYLYDRNETVAVPEFHTGKVKHSPEYEEQGEVIHYDNVAIPEIHLPHKK</sequence>
<evidence type="ECO:0000313" key="1">
    <source>
        <dbReference type="EMBL" id="RAW48624.1"/>
    </source>
</evidence>
<organism evidence="1 2">
    <name type="scientific">Faecalibacterium prausnitzii</name>
    <dbReference type="NCBI Taxonomy" id="853"/>
    <lineage>
        <taxon>Bacteria</taxon>
        <taxon>Bacillati</taxon>
        <taxon>Bacillota</taxon>
        <taxon>Clostridia</taxon>
        <taxon>Eubacteriales</taxon>
        <taxon>Oscillospiraceae</taxon>
        <taxon>Faecalibacterium</taxon>
    </lineage>
</organism>